<gene>
    <name evidence="11" type="ORF">J2T57_000351</name>
</gene>
<evidence type="ECO:0000256" key="1">
    <source>
        <dbReference type="ARBA" id="ARBA00001933"/>
    </source>
</evidence>
<evidence type="ECO:0000256" key="8">
    <source>
        <dbReference type="ARBA" id="ARBA00029996"/>
    </source>
</evidence>
<comment type="pathway">
    <text evidence="3">Cofactor biosynthesis; adenosylcobalamin biosynthesis.</text>
</comment>
<dbReference type="InterPro" id="IPR015421">
    <property type="entry name" value="PyrdxlP-dep_Trfase_major"/>
</dbReference>
<evidence type="ECO:0000313" key="11">
    <source>
        <dbReference type="EMBL" id="MCP1673259.1"/>
    </source>
</evidence>
<keyword evidence="12" id="KW-1185">Reference proteome</keyword>
<dbReference type="SUPFAM" id="SSF53383">
    <property type="entry name" value="PLP-dependent transferases"/>
    <property type="match status" value="1"/>
</dbReference>
<proteinExistence type="predicted"/>
<comment type="function">
    <text evidence="2">Decarboxylates L-threonine-O-3-phosphate to yield (R)-1-amino-2-propanol O-2-phosphate, the precursor for the linkage between the nucleotide loop and the corrin ring in cobalamin.</text>
</comment>
<dbReference type="InterPro" id="IPR004839">
    <property type="entry name" value="Aminotransferase_I/II_large"/>
</dbReference>
<evidence type="ECO:0000313" key="12">
    <source>
        <dbReference type="Proteomes" id="UP001205843"/>
    </source>
</evidence>
<evidence type="ECO:0000256" key="3">
    <source>
        <dbReference type="ARBA" id="ARBA00004953"/>
    </source>
</evidence>
<name>A0AAE3G1G7_9GAMM</name>
<keyword evidence="5" id="KW-0169">Cobalamin biosynthesis</keyword>
<comment type="cofactor">
    <cofactor evidence="1">
        <name>pyridoxal 5'-phosphate</name>
        <dbReference type="ChEBI" id="CHEBI:597326"/>
    </cofactor>
</comment>
<comment type="caution">
    <text evidence="11">The sequence shown here is derived from an EMBL/GenBank/DDBJ whole genome shotgun (WGS) entry which is preliminary data.</text>
</comment>
<dbReference type="Gene3D" id="3.40.640.10">
    <property type="entry name" value="Type I PLP-dependent aspartate aminotransferase-like (Major domain)"/>
    <property type="match status" value="1"/>
</dbReference>
<feature type="domain" description="Aminotransferase class I/classII large" evidence="10">
    <location>
        <begin position="55"/>
        <end position="320"/>
    </location>
</feature>
<dbReference type="GO" id="GO:0048472">
    <property type="term" value="F:threonine-phosphate decarboxylase activity"/>
    <property type="evidence" value="ECO:0007669"/>
    <property type="project" value="UniProtKB-EC"/>
</dbReference>
<dbReference type="EC" id="4.1.1.81" evidence="4"/>
<evidence type="ECO:0000256" key="9">
    <source>
        <dbReference type="ARBA" id="ARBA00048531"/>
    </source>
</evidence>
<evidence type="ECO:0000256" key="7">
    <source>
        <dbReference type="ARBA" id="ARBA00023239"/>
    </source>
</evidence>
<comment type="catalytic activity">
    <reaction evidence="9">
        <text>O-phospho-L-threonine + H(+) = (R)-1-aminopropan-2-yl phosphate + CO2</text>
        <dbReference type="Rhea" id="RHEA:11492"/>
        <dbReference type="ChEBI" id="CHEBI:15378"/>
        <dbReference type="ChEBI" id="CHEBI:16526"/>
        <dbReference type="ChEBI" id="CHEBI:58563"/>
        <dbReference type="ChEBI" id="CHEBI:58675"/>
        <dbReference type="EC" id="4.1.1.81"/>
    </reaction>
</comment>
<dbReference type="PANTHER" id="PTHR42885">
    <property type="entry name" value="HISTIDINOL-PHOSPHATE AMINOTRANSFERASE-RELATED"/>
    <property type="match status" value="1"/>
</dbReference>
<organism evidence="11 12">
    <name type="scientific">Natronocella acetinitrilica</name>
    <dbReference type="NCBI Taxonomy" id="414046"/>
    <lineage>
        <taxon>Bacteria</taxon>
        <taxon>Pseudomonadati</taxon>
        <taxon>Pseudomonadota</taxon>
        <taxon>Gammaproteobacteria</taxon>
        <taxon>Chromatiales</taxon>
        <taxon>Ectothiorhodospiraceae</taxon>
        <taxon>Natronocella</taxon>
    </lineage>
</organism>
<dbReference type="InterPro" id="IPR005860">
    <property type="entry name" value="CobD"/>
</dbReference>
<dbReference type="PANTHER" id="PTHR42885:SF1">
    <property type="entry name" value="THREONINE-PHOSPHATE DECARBOXYLASE"/>
    <property type="match status" value="1"/>
</dbReference>
<protein>
    <recommendedName>
        <fullName evidence="4">threonine-phosphate decarboxylase</fullName>
        <ecNumber evidence="4">4.1.1.81</ecNumber>
    </recommendedName>
    <alternativeName>
        <fullName evidence="8">L-threonine-O-3-phosphate decarboxylase</fullName>
    </alternativeName>
</protein>
<accession>A0AAE3G1G7</accession>
<dbReference type="AlphaFoldDB" id="A0AAE3G1G7"/>
<dbReference type="InterPro" id="IPR015422">
    <property type="entry name" value="PyrdxlP-dep_Trfase_small"/>
</dbReference>
<dbReference type="GO" id="GO:0030170">
    <property type="term" value="F:pyridoxal phosphate binding"/>
    <property type="evidence" value="ECO:0007669"/>
    <property type="project" value="InterPro"/>
</dbReference>
<keyword evidence="6" id="KW-0663">Pyridoxal phosphate</keyword>
<dbReference type="CDD" id="cd00609">
    <property type="entry name" value="AAT_like"/>
    <property type="match status" value="1"/>
</dbReference>
<sequence>MEPDHGGRLNAAAARWGIPAHQWLDLSTGINPWPWPVPHVPAAVWQRLPEDDDGLEEAVRSWLSLPDAAGVLPVAGSQAAIQQLPRLRAPANVIVPAPGYAEHGYRWRQAGHRVRAVASDALDAAVDHADVVVWIQPNNPDGTVMPPGVLLDWHARLARRQGWLVVDEAFVDAVPGQSIVSAVGAPGLVVMRSLGKFFGLAGARGGLVLGPQQLCERLDAALGPWALSGPARWVMCRAIADHDWQRANRDRLQRASDRLAALLRGTALSPTGGTALFSYCLHPRAELIRDGLARQGILVRLFDQPSALRIGLPPDAASEQRLRRALATVV</sequence>
<reference evidence="11" key="1">
    <citation type="submission" date="2022-03" db="EMBL/GenBank/DDBJ databases">
        <title>Genomic Encyclopedia of Type Strains, Phase III (KMG-III): the genomes of soil and plant-associated and newly described type strains.</title>
        <authorList>
            <person name="Whitman W."/>
        </authorList>
    </citation>
    <scope>NUCLEOTIDE SEQUENCE</scope>
    <source>
        <strain evidence="11">ANL 6-2</strain>
    </source>
</reference>
<dbReference type="Pfam" id="PF00155">
    <property type="entry name" value="Aminotran_1_2"/>
    <property type="match status" value="1"/>
</dbReference>
<dbReference type="Gene3D" id="3.90.1150.10">
    <property type="entry name" value="Aspartate Aminotransferase, domain 1"/>
    <property type="match status" value="1"/>
</dbReference>
<keyword evidence="7" id="KW-0456">Lyase</keyword>
<evidence type="ECO:0000256" key="5">
    <source>
        <dbReference type="ARBA" id="ARBA00022573"/>
    </source>
</evidence>
<dbReference type="GO" id="GO:0009236">
    <property type="term" value="P:cobalamin biosynthetic process"/>
    <property type="evidence" value="ECO:0007669"/>
    <property type="project" value="UniProtKB-KW"/>
</dbReference>
<evidence type="ECO:0000259" key="10">
    <source>
        <dbReference type="Pfam" id="PF00155"/>
    </source>
</evidence>
<evidence type="ECO:0000256" key="4">
    <source>
        <dbReference type="ARBA" id="ARBA00012285"/>
    </source>
</evidence>
<dbReference type="NCBIfam" id="TIGR01140">
    <property type="entry name" value="L_thr_O3P_dcar"/>
    <property type="match status" value="1"/>
</dbReference>
<dbReference type="EMBL" id="JALJXV010000001">
    <property type="protein sequence ID" value="MCP1673259.1"/>
    <property type="molecule type" value="Genomic_DNA"/>
</dbReference>
<dbReference type="RefSeq" id="WP_253473310.1">
    <property type="nucleotide sequence ID" value="NZ_JALJXV010000001.1"/>
</dbReference>
<dbReference type="Proteomes" id="UP001205843">
    <property type="component" value="Unassembled WGS sequence"/>
</dbReference>
<evidence type="ECO:0000256" key="2">
    <source>
        <dbReference type="ARBA" id="ARBA00003444"/>
    </source>
</evidence>
<evidence type="ECO:0000256" key="6">
    <source>
        <dbReference type="ARBA" id="ARBA00022898"/>
    </source>
</evidence>
<dbReference type="InterPro" id="IPR015424">
    <property type="entry name" value="PyrdxlP-dep_Trfase"/>
</dbReference>